<dbReference type="OrthoDB" id="5329403at2759"/>
<evidence type="ECO:0000313" key="3">
    <source>
        <dbReference type="Proteomes" id="UP000029964"/>
    </source>
</evidence>
<proteinExistence type="predicted"/>
<feature type="compositionally biased region" description="Polar residues" evidence="1">
    <location>
        <begin position="287"/>
        <end position="305"/>
    </location>
</feature>
<feature type="compositionally biased region" description="Pro residues" evidence="1">
    <location>
        <begin position="220"/>
        <end position="235"/>
    </location>
</feature>
<dbReference type="Proteomes" id="UP000029964">
    <property type="component" value="Unassembled WGS sequence"/>
</dbReference>
<feature type="compositionally biased region" description="Basic and acidic residues" evidence="1">
    <location>
        <begin position="138"/>
        <end position="149"/>
    </location>
</feature>
<keyword evidence="3" id="KW-1185">Reference proteome</keyword>
<dbReference type="Gene3D" id="3.30.710.10">
    <property type="entry name" value="Potassium Channel Kv1.1, Chain A"/>
    <property type="match status" value="1"/>
</dbReference>
<evidence type="ECO:0008006" key="4">
    <source>
        <dbReference type="Google" id="ProtNLM"/>
    </source>
</evidence>
<name>A0A086T7U8_HAPC1</name>
<dbReference type="HOGENOM" id="CLU_017269_0_0_1"/>
<feature type="compositionally biased region" description="Basic and acidic residues" evidence="1">
    <location>
        <begin position="108"/>
        <end position="122"/>
    </location>
</feature>
<evidence type="ECO:0000313" key="2">
    <source>
        <dbReference type="EMBL" id="KFH45430.1"/>
    </source>
</evidence>
<dbReference type="STRING" id="857340.A0A086T7U8"/>
<feature type="compositionally biased region" description="Polar residues" evidence="1">
    <location>
        <begin position="65"/>
        <end position="75"/>
    </location>
</feature>
<organism evidence="2 3">
    <name type="scientific">Hapsidospora chrysogenum (strain ATCC 11550 / CBS 779.69 / DSM 880 / IAM 14645 / JCM 23072 / IMI 49137)</name>
    <name type="common">Acremonium chrysogenum</name>
    <dbReference type="NCBI Taxonomy" id="857340"/>
    <lineage>
        <taxon>Eukaryota</taxon>
        <taxon>Fungi</taxon>
        <taxon>Dikarya</taxon>
        <taxon>Ascomycota</taxon>
        <taxon>Pezizomycotina</taxon>
        <taxon>Sordariomycetes</taxon>
        <taxon>Hypocreomycetidae</taxon>
        <taxon>Hypocreales</taxon>
        <taxon>Bionectriaceae</taxon>
        <taxon>Hapsidospora</taxon>
    </lineage>
</organism>
<feature type="compositionally biased region" description="Low complexity" evidence="1">
    <location>
        <begin position="37"/>
        <end position="46"/>
    </location>
</feature>
<dbReference type="EMBL" id="JPKY01000032">
    <property type="protein sequence ID" value="KFH45430.1"/>
    <property type="molecule type" value="Genomic_DNA"/>
</dbReference>
<accession>A0A086T7U8</accession>
<feature type="region of interest" description="Disordered" evidence="1">
    <location>
        <begin position="1"/>
        <end position="366"/>
    </location>
</feature>
<feature type="compositionally biased region" description="Polar residues" evidence="1">
    <location>
        <begin position="169"/>
        <end position="180"/>
    </location>
</feature>
<dbReference type="AlphaFoldDB" id="A0A086T7U8"/>
<feature type="compositionally biased region" description="Low complexity" evidence="1">
    <location>
        <begin position="123"/>
        <end position="136"/>
    </location>
</feature>
<comment type="caution">
    <text evidence="2">The sequence shown here is derived from an EMBL/GenBank/DDBJ whole genome shotgun (WGS) entry which is preliminary data.</text>
</comment>
<gene>
    <name evidence="2" type="ORF">ACRE_037590</name>
</gene>
<reference evidence="3" key="1">
    <citation type="journal article" date="2014" name="Genome Announc.">
        <title>Genome sequence and annotation of Acremonium chrysogenum, producer of the beta-lactam antibiotic cephalosporin C.</title>
        <authorList>
            <person name="Terfehr D."/>
            <person name="Dahlmann T.A."/>
            <person name="Specht T."/>
            <person name="Zadra I."/>
            <person name="Kuernsteiner H."/>
            <person name="Kueck U."/>
        </authorList>
    </citation>
    <scope>NUCLEOTIDE SEQUENCE [LARGE SCALE GENOMIC DNA]</scope>
    <source>
        <strain evidence="3">ATCC 11550 / CBS 779.69 / DSM 880 / IAM 14645 / JCM 23072 / IMI 49137</strain>
    </source>
</reference>
<dbReference type="InterPro" id="IPR011333">
    <property type="entry name" value="SKP1/BTB/POZ_sf"/>
</dbReference>
<feature type="compositionally biased region" description="Basic and acidic residues" evidence="1">
    <location>
        <begin position="79"/>
        <end position="89"/>
    </location>
</feature>
<feature type="compositionally biased region" description="Pro residues" evidence="1">
    <location>
        <begin position="250"/>
        <end position="259"/>
    </location>
</feature>
<feature type="region of interest" description="Disordered" evidence="1">
    <location>
        <begin position="605"/>
        <end position="644"/>
    </location>
</feature>
<protein>
    <recommendedName>
        <fullName evidence="4">BTB domain-containing protein</fullName>
    </recommendedName>
</protein>
<sequence>MAPPKGASGQQKAGSGKGPTRPVRPAIPLPHAKRQAAKAAASAKSSGTPEPEPKNVDAVQAAKVTESSPTASSATLDKYPAHEIARLDEGAPPTPKETKVSQPASEAAARDCHKLQDDHKAQDTQTAASQGTAQAAENKLRQDTAEKPLIRPGAVFSPNRHNIRPRYQPTDTPKNATGQGDTAAAARPPVVNGRSQGHRARPSANDVYFNPLRGSAGSSPAPPPVAGGIAPPPGMALPDGRQPYMGPPSGGYPPGPPPGLDAMAGNNLDAYGRPNLAFPPVDPYRQHGNNFPPSTPHSFQESQSPGHPEESGPYQQFAGPPPQNGRLGFADDALPQTSQGRIPGGMPYPGMGPQGPPPPMMPQEDDSRGLVEHFQQQFGQGDFADCFLELRHRDQRVTPIKIPGHRVVFARSPVLNDLLRKNTQQATPQVIALETDDEWIRADSFYMAFQPLYGFPLFHVPPPTHSADGENTTAAGSTIDRFTFALSYAAAGHILNWEPIVRRGCQIAAQFLTPDTVEMAMQFALSQYRDIGSYPNFKYGSGSCIILDGVLDFIARMLPPSFQLDTSVTDARGYSRLPYDIPTQPIQSTEENPESPVIVAGKARGHIGKSSRGQSHPHIQFGDLSLTNGKSGEPSGSPKASQAATRALQATLSRILINLPFTYLKMAIESGPNHLRQALWDTVLEREARRARAVDVLKSGRMPNSDAALSALHSLEPPQGNPWSILGWEEEITFSCKADGPSFVRQWVPLKKEGHDSVATYP</sequence>
<evidence type="ECO:0000256" key="1">
    <source>
        <dbReference type="SAM" id="MobiDB-lite"/>
    </source>
</evidence>